<dbReference type="PANTHER" id="PTHR45586">
    <property type="entry name" value="TPR REPEAT-CONTAINING PROTEIN PA4667"/>
    <property type="match status" value="1"/>
</dbReference>
<dbReference type="KEGG" id="pcor:KS4_12030"/>
<keyword evidence="2" id="KW-0802">TPR repeat</keyword>
<keyword evidence="4" id="KW-0472">Membrane</keyword>
<dbReference type="EMBL" id="CP036425">
    <property type="protein sequence ID" value="QDU33158.1"/>
    <property type="molecule type" value="Genomic_DNA"/>
</dbReference>
<feature type="coiled-coil region" evidence="3">
    <location>
        <begin position="646"/>
        <end position="673"/>
    </location>
</feature>
<keyword evidence="3" id="KW-0175">Coiled coil</keyword>
<evidence type="ECO:0000256" key="1">
    <source>
        <dbReference type="ARBA" id="ARBA00022737"/>
    </source>
</evidence>
<keyword evidence="1" id="KW-0677">Repeat</keyword>
<dbReference type="PANTHER" id="PTHR45586:SF1">
    <property type="entry name" value="LIPOPOLYSACCHARIDE ASSEMBLY PROTEIN B"/>
    <property type="match status" value="1"/>
</dbReference>
<dbReference type="Proteomes" id="UP000317369">
    <property type="component" value="Chromosome"/>
</dbReference>
<evidence type="ECO:0000256" key="2">
    <source>
        <dbReference type="ARBA" id="ARBA00022803"/>
    </source>
</evidence>
<dbReference type="Gene3D" id="1.25.40.10">
    <property type="entry name" value="Tetratricopeptide repeat domain"/>
    <property type="match status" value="3"/>
</dbReference>
<gene>
    <name evidence="5" type="ORF">KS4_12030</name>
</gene>
<evidence type="ECO:0000313" key="6">
    <source>
        <dbReference type="Proteomes" id="UP000317369"/>
    </source>
</evidence>
<evidence type="ECO:0000256" key="4">
    <source>
        <dbReference type="SAM" id="Phobius"/>
    </source>
</evidence>
<accession>A0A517YSG3</accession>
<dbReference type="Pfam" id="PF13432">
    <property type="entry name" value="TPR_16"/>
    <property type="match status" value="1"/>
</dbReference>
<name>A0A517YSG3_9BACT</name>
<dbReference type="InterPro" id="IPR011990">
    <property type="entry name" value="TPR-like_helical_dom_sf"/>
</dbReference>
<organism evidence="5 6">
    <name type="scientific">Poriferisphaera corsica</name>
    <dbReference type="NCBI Taxonomy" id="2528020"/>
    <lineage>
        <taxon>Bacteria</taxon>
        <taxon>Pseudomonadati</taxon>
        <taxon>Planctomycetota</taxon>
        <taxon>Phycisphaerae</taxon>
        <taxon>Phycisphaerales</taxon>
        <taxon>Phycisphaeraceae</taxon>
        <taxon>Poriferisphaera</taxon>
    </lineage>
</organism>
<keyword evidence="4" id="KW-1133">Transmembrane helix</keyword>
<dbReference type="OrthoDB" id="251479at2"/>
<sequence>MAREQEQSGLPEDIDGDIEGVEEDIAPARVVSFNELHWSQVWQLPLLLLGMGLFFVGIWSVWPEKPNHDFDGKLEGAAQYLAAKNLEEAGRELDEVKDVLFAEDQGGKVEQQGRYYHLLGDLLYLKYEDDRGAKSTQTLENNRAVVTMYDEAVDRGEKLGPISVQRKAETLLAMGKVERVYDELKALGDVDAGTKRKIYKRLVEYQYGRRFDADINELLGLISRYGEMLEGMGKAERLGEEIWIAELSAQLMLESEDGEGAIDYLNKKIIRFGRGAGADALAGLKVKLAKAYDLVGELGKAKHYYEVVQQLIKPNDALNADVYAGLGMIKLSEGDNQSIAVAREYFTVVTKQFPDVGSNAYVQSLIGLADCEARLGEYPASMDHFRQAVALLLSQSGDGGMVDRRKERLKEIIQAHIRYAMERRAYEQGLEYLQTMLPLFGQDVPADVLLSFAMTHERIAEVYDVKAQEIDPKLTNDFRPEKEKAWRYRNQQSVIHYGKAAGRYLEHARAVTISNNKLHGESLWAAAQNFDKANLWQKSVNVYAEFMETRESDPRRLRAIVNHGKALFALGQYDAAGEDFRLVVKDHPRTLEAYESRVMLARTFEKQGEIDKALRGLEQVIEDDPVITPDSKQYRESLIELGRLYYQQVAKDVERSENAIEVLTKAVERYGDRGEGGKLRYWLADSYRQSVKAIDDEMARQLSHKRQLELSSERNRRLQKAQEFFQSAKRQLELRDYESLSPLEKMYLRNSYFYRADCAFDMQHYGQAIALYDEAARRWEKDPASMVALIQIVNSYCELGQFREAKIAHDNAYLQLKRIPDEEFEKPGLPMTRKLWEDWLRWESELQLFETSDEMAEAGG</sequence>
<reference evidence="5 6" key="1">
    <citation type="submission" date="2019-02" db="EMBL/GenBank/DDBJ databases">
        <title>Deep-cultivation of Planctomycetes and their phenomic and genomic characterization uncovers novel biology.</title>
        <authorList>
            <person name="Wiegand S."/>
            <person name="Jogler M."/>
            <person name="Boedeker C."/>
            <person name="Pinto D."/>
            <person name="Vollmers J."/>
            <person name="Rivas-Marin E."/>
            <person name="Kohn T."/>
            <person name="Peeters S.H."/>
            <person name="Heuer A."/>
            <person name="Rast P."/>
            <person name="Oberbeckmann S."/>
            <person name="Bunk B."/>
            <person name="Jeske O."/>
            <person name="Meyerdierks A."/>
            <person name="Storesund J.E."/>
            <person name="Kallscheuer N."/>
            <person name="Luecker S."/>
            <person name="Lage O.M."/>
            <person name="Pohl T."/>
            <person name="Merkel B.J."/>
            <person name="Hornburger P."/>
            <person name="Mueller R.-W."/>
            <person name="Bruemmer F."/>
            <person name="Labrenz M."/>
            <person name="Spormann A.M."/>
            <person name="Op den Camp H."/>
            <person name="Overmann J."/>
            <person name="Amann R."/>
            <person name="Jetten M.S.M."/>
            <person name="Mascher T."/>
            <person name="Medema M.H."/>
            <person name="Devos D.P."/>
            <person name="Kaster A.-K."/>
            <person name="Ovreas L."/>
            <person name="Rohde M."/>
            <person name="Galperin M.Y."/>
            <person name="Jogler C."/>
        </authorList>
    </citation>
    <scope>NUCLEOTIDE SEQUENCE [LARGE SCALE GENOMIC DNA]</scope>
    <source>
        <strain evidence="5 6">KS4</strain>
    </source>
</reference>
<evidence type="ECO:0000313" key="5">
    <source>
        <dbReference type="EMBL" id="QDU33158.1"/>
    </source>
</evidence>
<protein>
    <submittedName>
        <fullName evidence="5">Tetratricopeptide repeat protein</fullName>
    </submittedName>
</protein>
<feature type="transmembrane region" description="Helical" evidence="4">
    <location>
        <begin position="44"/>
        <end position="62"/>
    </location>
</feature>
<dbReference type="RefSeq" id="WP_145075831.1">
    <property type="nucleotide sequence ID" value="NZ_CP036425.1"/>
</dbReference>
<dbReference type="SMART" id="SM00028">
    <property type="entry name" value="TPR"/>
    <property type="match status" value="5"/>
</dbReference>
<dbReference type="InterPro" id="IPR051012">
    <property type="entry name" value="CellSynth/LPSAsmb/PSIAsmb"/>
</dbReference>
<keyword evidence="4" id="KW-0812">Transmembrane</keyword>
<dbReference type="SUPFAM" id="SSF48452">
    <property type="entry name" value="TPR-like"/>
    <property type="match status" value="2"/>
</dbReference>
<evidence type="ECO:0000256" key="3">
    <source>
        <dbReference type="SAM" id="Coils"/>
    </source>
</evidence>
<dbReference type="InterPro" id="IPR019734">
    <property type="entry name" value="TPR_rpt"/>
</dbReference>
<dbReference type="AlphaFoldDB" id="A0A517YSG3"/>
<keyword evidence="6" id="KW-1185">Reference proteome</keyword>
<proteinExistence type="predicted"/>